<gene>
    <name evidence="3" type="ordered locus">Caci_0880</name>
</gene>
<dbReference type="STRING" id="479433.Caci_0880"/>
<keyword evidence="1" id="KW-0560">Oxidoreductase</keyword>
<dbReference type="GO" id="GO:0005829">
    <property type="term" value="C:cytosol"/>
    <property type="evidence" value="ECO:0007669"/>
    <property type="project" value="TreeGrafter"/>
</dbReference>
<dbReference type="InterPro" id="IPR012349">
    <property type="entry name" value="Split_barrel_FMN-bd"/>
</dbReference>
<dbReference type="PANTHER" id="PTHR35176:SF2">
    <property type="entry name" value="F420H(2)-DEPENDENT REDUCTASE RV1155"/>
    <property type="match status" value="1"/>
</dbReference>
<sequence>MDAFLELLGARGGATLATIKKNGRPQLSVINYAYDAAEQVIRISITDDRAKTHNMRRDPRVSVMVQPETYKYAVYDGEADLSPVAQSPDDATVDELVELYRAAAGKEHPDWDEYRAAMVADKRLVLRIRVTHAYGMGV</sequence>
<dbReference type="InParanoid" id="C7Q2H1"/>
<dbReference type="EMBL" id="CP001700">
    <property type="protein sequence ID" value="ACU69813.1"/>
    <property type="molecule type" value="Genomic_DNA"/>
</dbReference>
<dbReference type="OrthoDB" id="1094370at2"/>
<evidence type="ECO:0000256" key="1">
    <source>
        <dbReference type="ARBA" id="ARBA00023002"/>
    </source>
</evidence>
<dbReference type="SUPFAM" id="SSF50475">
    <property type="entry name" value="FMN-binding split barrel"/>
    <property type="match status" value="1"/>
</dbReference>
<accession>C7Q2H1</accession>
<dbReference type="PANTHER" id="PTHR35176">
    <property type="entry name" value="HEME OXYGENASE HI_0854-RELATED"/>
    <property type="match status" value="1"/>
</dbReference>
<dbReference type="GO" id="GO:0016627">
    <property type="term" value="F:oxidoreductase activity, acting on the CH-CH group of donors"/>
    <property type="evidence" value="ECO:0007669"/>
    <property type="project" value="TreeGrafter"/>
</dbReference>
<dbReference type="InterPro" id="IPR011576">
    <property type="entry name" value="Pyridox_Oxase_N"/>
</dbReference>
<dbReference type="AlphaFoldDB" id="C7Q2H1"/>
<dbReference type="Gene3D" id="2.30.110.10">
    <property type="entry name" value="Electron Transport, Fmn-binding Protein, Chain A"/>
    <property type="match status" value="1"/>
</dbReference>
<dbReference type="InterPro" id="IPR019920">
    <property type="entry name" value="F420-binding_dom_put"/>
</dbReference>
<dbReference type="RefSeq" id="WP_012785108.1">
    <property type="nucleotide sequence ID" value="NC_013131.1"/>
</dbReference>
<evidence type="ECO:0000259" key="2">
    <source>
        <dbReference type="Pfam" id="PF01243"/>
    </source>
</evidence>
<proteinExistence type="predicted"/>
<evidence type="ECO:0000313" key="3">
    <source>
        <dbReference type="EMBL" id="ACU69813.1"/>
    </source>
</evidence>
<keyword evidence="4" id="KW-1185">Reference proteome</keyword>
<dbReference type="GO" id="GO:0070967">
    <property type="term" value="F:coenzyme F420 binding"/>
    <property type="evidence" value="ECO:0007669"/>
    <property type="project" value="TreeGrafter"/>
</dbReference>
<dbReference type="KEGG" id="cai:Caci_0880"/>
<dbReference type="Pfam" id="PF01243">
    <property type="entry name" value="PNPOx_N"/>
    <property type="match status" value="1"/>
</dbReference>
<feature type="domain" description="Pyridoxamine 5'-phosphate oxidase N-terminal" evidence="2">
    <location>
        <begin position="3"/>
        <end position="135"/>
    </location>
</feature>
<organism evidence="3 4">
    <name type="scientific">Catenulispora acidiphila (strain DSM 44928 / JCM 14897 / NBRC 102108 / NRRL B-24433 / ID139908)</name>
    <dbReference type="NCBI Taxonomy" id="479433"/>
    <lineage>
        <taxon>Bacteria</taxon>
        <taxon>Bacillati</taxon>
        <taxon>Actinomycetota</taxon>
        <taxon>Actinomycetes</taxon>
        <taxon>Catenulisporales</taxon>
        <taxon>Catenulisporaceae</taxon>
        <taxon>Catenulispora</taxon>
    </lineage>
</organism>
<protein>
    <submittedName>
        <fullName evidence="3">Pyridoxamine 5'-phosphate oxidase-related FMN-binding</fullName>
    </submittedName>
</protein>
<dbReference type="HOGENOM" id="CLU_123922_0_1_11"/>
<reference evidence="3 4" key="1">
    <citation type="journal article" date="2009" name="Stand. Genomic Sci.">
        <title>Complete genome sequence of Catenulispora acidiphila type strain (ID 139908).</title>
        <authorList>
            <person name="Copeland A."/>
            <person name="Lapidus A."/>
            <person name="Glavina Del Rio T."/>
            <person name="Nolan M."/>
            <person name="Lucas S."/>
            <person name="Chen F."/>
            <person name="Tice H."/>
            <person name="Cheng J.F."/>
            <person name="Bruce D."/>
            <person name="Goodwin L."/>
            <person name="Pitluck S."/>
            <person name="Mikhailova N."/>
            <person name="Pati A."/>
            <person name="Ivanova N."/>
            <person name="Mavromatis K."/>
            <person name="Chen A."/>
            <person name="Palaniappan K."/>
            <person name="Chain P."/>
            <person name="Land M."/>
            <person name="Hauser L."/>
            <person name="Chang Y.J."/>
            <person name="Jeffries C.D."/>
            <person name="Chertkov O."/>
            <person name="Brettin T."/>
            <person name="Detter J.C."/>
            <person name="Han C."/>
            <person name="Ali Z."/>
            <person name="Tindall B.J."/>
            <person name="Goker M."/>
            <person name="Bristow J."/>
            <person name="Eisen J.A."/>
            <person name="Markowitz V."/>
            <person name="Hugenholtz P."/>
            <person name="Kyrpides N.C."/>
            <person name="Klenk H.P."/>
        </authorList>
    </citation>
    <scope>NUCLEOTIDE SEQUENCE [LARGE SCALE GENOMIC DNA]</scope>
    <source>
        <strain evidence="4">DSM 44928 / JCM 14897 / NBRC 102108 / NRRL B-24433 / ID139908</strain>
    </source>
</reference>
<dbReference type="InterPro" id="IPR052019">
    <property type="entry name" value="F420H2_bilvrd_red/Heme_oxyg"/>
</dbReference>
<dbReference type="eggNOG" id="COG0748">
    <property type="taxonomic scope" value="Bacteria"/>
</dbReference>
<dbReference type="NCBIfam" id="TIGR03618">
    <property type="entry name" value="Rv1155_F420"/>
    <property type="match status" value="1"/>
</dbReference>
<evidence type="ECO:0000313" key="4">
    <source>
        <dbReference type="Proteomes" id="UP000000851"/>
    </source>
</evidence>
<dbReference type="Proteomes" id="UP000000851">
    <property type="component" value="Chromosome"/>
</dbReference>
<name>C7Q2H1_CATAD</name>